<gene>
    <name evidence="3" type="ORF">S12H4_44776</name>
</gene>
<dbReference type="Gene3D" id="1.10.1040.10">
    <property type="entry name" value="N-(1-d-carboxylethyl)-l-norvaline Dehydrogenase, domain 2"/>
    <property type="match status" value="1"/>
</dbReference>
<dbReference type="PANTHER" id="PTHR21708">
    <property type="entry name" value="PROBABLE 2-DEHYDROPANTOATE 2-REDUCTASE"/>
    <property type="match status" value="1"/>
</dbReference>
<feature type="domain" description="Ketopantoate reductase C-terminal" evidence="2">
    <location>
        <begin position="11"/>
        <end position="123"/>
    </location>
</feature>
<keyword evidence="1" id="KW-0472">Membrane</keyword>
<dbReference type="InterPro" id="IPR051402">
    <property type="entry name" value="KPR-Related"/>
</dbReference>
<dbReference type="EMBL" id="BARW01027621">
    <property type="protein sequence ID" value="GAJ04176.1"/>
    <property type="molecule type" value="Genomic_DNA"/>
</dbReference>
<evidence type="ECO:0000313" key="3">
    <source>
        <dbReference type="EMBL" id="GAJ04176.1"/>
    </source>
</evidence>
<proteinExistence type="predicted"/>
<dbReference type="InterPro" id="IPR013752">
    <property type="entry name" value="KPA_reductase"/>
</dbReference>
<dbReference type="InterPro" id="IPR013328">
    <property type="entry name" value="6PGD_dom2"/>
</dbReference>
<sequence>YRYLHNLKLRIIINSILSLLLAYTAVKISGILSDEKIKNMAKSIMKEVVLVGKAESVDFEQDMVEKTIQKAHNFPYETKTSFQRDYEKGKTRHEGDIFGGTLIRLAKENNILIPTITKVYKELMSR</sequence>
<evidence type="ECO:0000256" key="1">
    <source>
        <dbReference type="SAM" id="Phobius"/>
    </source>
</evidence>
<accession>X1UWB0</accession>
<feature type="non-terminal residue" evidence="3">
    <location>
        <position position="1"/>
    </location>
</feature>
<keyword evidence="1" id="KW-0812">Transmembrane</keyword>
<dbReference type="AlphaFoldDB" id="X1UWB0"/>
<reference evidence="3" key="1">
    <citation type="journal article" date="2014" name="Front. Microbiol.">
        <title>High frequency of phylogenetically diverse reductive dehalogenase-homologous genes in deep subseafloor sedimentary metagenomes.</title>
        <authorList>
            <person name="Kawai M."/>
            <person name="Futagami T."/>
            <person name="Toyoda A."/>
            <person name="Takaki Y."/>
            <person name="Nishi S."/>
            <person name="Hori S."/>
            <person name="Arai W."/>
            <person name="Tsubouchi T."/>
            <person name="Morono Y."/>
            <person name="Uchiyama I."/>
            <person name="Ito T."/>
            <person name="Fujiyama A."/>
            <person name="Inagaki F."/>
            <person name="Takami H."/>
        </authorList>
    </citation>
    <scope>NUCLEOTIDE SEQUENCE</scope>
    <source>
        <strain evidence="3">Expedition CK06-06</strain>
    </source>
</reference>
<evidence type="ECO:0000259" key="2">
    <source>
        <dbReference type="Pfam" id="PF08546"/>
    </source>
</evidence>
<keyword evidence="1" id="KW-1133">Transmembrane helix</keyword>
<name>X1UWB0_9ZZZZ</name>
<comment type="caution">
    <text evidence="3">The sequence shown here is derived from an EMBL/GenBank/DDBJ whole genome shotgun (WGS) entry which is preliminary data.</text>
</comment>
<protein>
    <recommendedName>
        <fullName evidence="2">Ketopantoate reductase C-terminal domain-containing protein</fullName>
    </recommendedName>
</protein>
<dbReference type="GO" id="GO:0005737">
    <property type="term" value="C:cytoplasm"/>
    <property type="evidence" value="ECO:0007669"/>
    <property type="project" value="TreeGrafter"/>
</dbReference>
<dbReference type="Pfam" id="PF08546">
    <property type="entry name" value="ApbA_C"/>
    <property type="match status" value="1"/>
</dbReference>
<feature type="transmembrane region" description="Helical" evidence="1">
    <location>
        <begin position="12"/>
        <end position="32"/>
    </location>
</feature>
<dbReference type="InterPro" id="IPR008927">
    <property type="entry name" value="6-PGluconate_DH-like_C_sf"/>
</dbReference>
<dbReference type="PANTHER" id="PTHR21708:SF26">
    <property type="entry name" value="2-DEHYDROPANTOATE 2-REDUCTASE"/>
    <property type="match status" value="1"/>
</dbReference>
<organism evidence="3">
    <name type="scientific">marine sediment metagenome</name>
    <dbReference type="NCBI Taxonomy" id="412755"/>
    <lineage>
        <taxon>unclassified sequences</taxon>
        <taxon>metagenomes</taxon>
        <taxon>ecological metagenomes</taxon>
    </lineage>
</organism>
<dbReference type="SUPFAM" id="SSF48179">
    <property type="entry name" value="6-phosphogluconate dehydrogenase C-terminal domain-like"/>
    <property type="match status" value="1"/>
</dbReference>